<evidence type="ECO:0008006" key="3">
    <source>
        <dbReference type="Google" id="ProtNLM"/>
    </source>
</evidence>
<name>A0AB38RPH8_RHOSG</name>
<dbReference type="EMBL" id="CP096567">
    <property type="protein sequence ID" value="UPU46679.1"/>
    <property type="molecule type" value="Genomic_DNA"/>
</dbReference>
<sequence length="194" mass="22164">MDSPGLRPRNAQECDMTGIRKQLTRLKARRIVAQAMKRQVVTIDDLRQFCFDRTGRTVVLVPFPVTEVEDRPSGFLLRARNNVDYVFYDHRTGSWRATLIICHELAHILLDHSCAMTEVLDDQMLSAWFPSLSPALLKNALKRTDYDTTTEHGAEYLATKLLLLTLFDDLDFEALRSSVQVICANNMIQAYGSR</sequence>
<evidence type="ECO:0000313" key="1">
    <source>
        <dbReference type="EMBL" id="UPU46679.1"/>
    </source>
</evidence>
<dbReference type="Proteomes" id="UP000831484">
    <property type="component" value="Plasmid pdjl-6-4"/>
</dbReference>
<reference evidence="2" key="1">
    <citation type="journal article" date="2022" name="Environ. Microbiol.">
        <title>Functional analysis, diversity, and distribution of carbendazim hydrolases MheI and CbmA, responsible for the initial step in carbendazim degradation.</title>
        <authorList>
            <person name="Zhang M."/>
            <person name="Bai X."/>
            <person name="Li Q."/>
            <person name="Zhang L."/>
            <person name="Zhu Q."/>
            <person name="Gao S."/>
            <person name="Ke Z."/>
            <person name="Jiang M."/>
            <person name="Hu J."/>
            <person name="Qiu J."/>
            <person name="Hong Q."/>
        </authorList>
    </citation>
    <scope>NUCLEOTIDE SEQUENCE [LARGE SCALE GENOMIC DNA]</scope>
    <source>
        <strain evidence="2">djl-6</strain>
    </source>
</reference>
<protein>
    <recommendedName>
        <fullName evidence="3">IrrE N-terminal-like domain-containing protein</fullName>
    </recommendedName>
</protein>
<gene>
    <name evidence="1" type="ORF">M0639_31190</name>
</gene>
<keyword evidence="1" id="KW-0614">Plasmid</keyword>
<dbReference type="RefSeq" id="WP_156525076.1">
    <property type="nucleotide sequence ID" value="NZ_CP096567.1"/>
</dbReference>
<geneLocation type="plasmid" evidence="1 2">
    <name>pdjl-6-4</name>
</geneLocation>
<proteinExistence type="predicted"/>
<organism evidence="1 2">
    <name type="scientific">Rhodococcus qingshengii JCM 15477</name>
    <dbReference type="NCBI Taxonomy" id="1303681"/>
    <lineage>
        <taxon>Bacteria</taxon>
        <taxon>Bacillati</taxon>
        <taxon>Actinomycetota</taxon>
        <taxon>Actinomycetes</taxon>
        <taxon>Mycobacteriales</taxon>
        <taxon>Nocardiaceae</taxon>
        <taxon>Rhodococcus</taxon>
        <taxon>Rhodococcus erythropolis group</taxon>
    </lineage>
</organism>
<dbReference type="AlphaFoldDB" id="A0AB38RPH8"/>
<keyword evidence="2" id="KW-1185">Reference proteome</keyword>
<evidence type="ECO:0000313" key="2">
    <source>
        <dbReference type="Proteomes" id="UP000831484"/>
    </source>
</evidence>
<accession>A0AB38RPH8</accession>